<protein>
    <submittedName>
        <fullName evidence="3">ATP-binding protein</fullName>
    </submittedName>
</protein>
<proteinExistence type="predicted"/>
<reference evidence="3" key="1">
    <citation type="submission" date="2021-04" db="EMBL/GenBank/DDBJ databases">
        <title>Sequencing of actinobacteria type strains.</title>
        <authorList>
            <person name="Nguyen G.-S."/>
            <person name="Wentzel A."/>
        </authorList>
    </citation>
    <scope>NUCLEOTIDE SEQUENCE</scope>
    <source>
        <strain evidence="3">DSM 42095</strain>
    </source>
</reference>
<dbReference type="InterPro" id="IPR054547">
    <property type="entry name" value="NNH1"/>
</dbReference>
<dbReference type="EMBL" id="JAGSMN010000735">
    <property type="protein sequence ID" value="MBR7676760.1"/>
    <property type="molecule type" value="Genomic_DNA"/>
</dbReference>
<comment type="caution">
    <text evidence="3">The sequence shown here is derived from an EMBL/GenBank/DDBJ whole genome shotgun (WGS) entry which is preliminary data.</text>
</comment>
<dbReference type="Pfam" id="PF22733">
    <property type="entry name" value="NNH1"/>
    <property type="match status" value="1"/>
</dbReference>
<evidence type="ECO:0000313" key="3">
    <source>
        <dbReference type="EMBL" id="MBR7676760.1"/>
    </source>
</evidence>
<evidence type="ECO:0000256" key="1">
    <source>
        <dbReference type="SAM" id="MobiDB-lite"/>
    </source>
</evidence>
<feature type="compositionally biased region" description="Low complexity" evidence="1">
    <location>
        <begin position="240"/>
        <end position="252"/>
    </location>
</feature>
<accession>A0A8T4IZM2</accession>
<organism evidence="3 4">
    <name type="scientific">Streptomyces daliensis</name>
    <dbReference type="NCBI Taxonomy" id="299421"/>
    <lineage>
        <taxon>Bacteria</taxon>
        <taxon>Bacillati</taxon>
        <taxon>Actinomycetota</taxon>
        <taxon>Actinomycetes</taxon>
        <taxon>Kitasatosporales</taxon>
        <taxon>Streptomycetaceae</taxon>
        <taxon>Streptomyces</taxon>
    </lineage>
</organism>
<dbReference type="Proteomes" id="UP000675554">
    <property type="component" value="Unassembled WGS sequence"/>
</dbReference>
<gene>
    <name evidence="3" type="ORF">KDA82_27895</name>
</gene>
<feature type="non-terminal residue" evidence="3">
    <location>
        <position position="252"/>
    </location>
</feature>
<name>A0A8T4IZM2_9ACTN</name>
<keyword evidence="3" id="KW-0067">ATP-binding</keyword>
<sequence length="252" mass="27801">MEPAVRLASAVVDPLVRPLFRPEEPHQGEALLASLVTFRGVAPALGYEDLLRTARELVRLAPDTARSHDEDEATATVLARTLWTIGEVDVTDAQAVRLGPQDFARRLRSAVPGADRELSSEAAWFHDSLLVTVCLHILHLLIRRSPALAERMAERSHRIRQLVDLNDVEALRGRPAPSAADAEFEERYLRTVVEQFNRVTIYGIDLPNPNTPDNWPLDATYLSLTAEFDAATTPRPPGTAPATATPTPRTPE</sequence>
<evidence type="ECO:0000259" key="2">
    <source>
        <dbReference type="Pfam" id="PF22733"/>
    </source>
</evidence>
<keyword evidence="4" id="KW-1185">Reference proteome</keyword>
<dbReference type="GO" id="GO:0005524">
    <property type="term" value="F:ATP binding"/>
    <property type="evidence" value="ECO:0007669"/>
    <property type="project" value="UniProtKB-KW"/>
</dbReference>
<feature type="domain" description="NACHT N-terminal Helical" evidence="2">
    <location>
        <begin position="4"/>
        <end position="167"/>
    </location>
</feature>
<keyword evidence="3" id="KW-0547">Nucleotide-binding</keyword>
<evidence type="ECO:0000313" key="4">
    <source>
        <dbReference type="Proteomes" id="UP000675554"/>
    </source>
</evidence>
<feature type="region of interest" description="Disordered" evidence="1">
    <location>
        <begin position="230"/>
        <end position="252"/>
    </location>
</feature>
<dbReference type="AlphaFoldDB" id="A0A8T4IZM2"/>